<gene>
    <name evidence="2" type="ORF">J2S14_000452</name>
</gene>
<organism evidence="2 3">
    <name type="scientific">Lederbergia wuyishanensis</name>
    <dbReference type="NCBI Taxonomy" id="1347903"/>
    <lineage>
        <taxon>Bacteria</taxon>
        <taxon>Bacillati</taxon>
        <taxon>Bacillota</taxon>
        <taxon>Bacilli</taxon>
        <taxon>Bacillales</taxon>
        <taxon>Bacillaceae</taxon>
        <taxon>Lederbergia</taxon>
    </lineage>
</organism>
<proteinExistence type="predicted"/>
<comment type="caution">
    <text evidence="2">The sequence shown here is derived from an EMBL/GenBank/DDBJ whole genome shotgun (WGS) entry which is preliminary data.</text>
</comment>
<evidence type="ECO:0000313" key="3">
    <source>
        <dbReference type="Proteomes" id="UP001232343"/>
    </source>
</evidence>
<dbReference type="EMBL" id="JAUSUO010000001">
    <property type="protein sequence ID" value="MDQ0341659.1"/>
    <property type="molecule type" value="Genomic_DNA"/>
</dbReference>
<reference evidence="2 3" key="1">
    <citation type="submission" date="2023-07" db="EMBL/GenBank/DDBJ databases">
        <title>Genomic Encyclopedia of Type Strains, Phase IV (KMG-IV): sequencing the most valuable type-strain genomes for metagenomic binning, comparative biology and taxonomic classification.</title>
        <authorList>
            <person name="Goeker M."/>
        </authorList>
    </citation>
    <scope>NUCLEOTIDE SEQUENCE [LARGE SCALE GENOMIC DNA]</scope>
    <source>
        <strain evidence="2 3">DSM 27848</strain>
    </source>
</reference>
<sequence length="103" mass="11636">MSLKSIEMQVAIPRTVEAGKMSEQLQQRGQVIVEQATEEMKEKVERERTGIIETDSKGKLLLNDNKSSGQHNDGLQSKKKKVRQLKKVVANHPYKGKTIDYNG</sequence>
<feature type="region of interest" description="Disordered" evidence="1">
    <location>
        <begin position="44"/>
        <end position="84"/>
    </location>
</feature>
<evidence type="ECO:0000313" key="2">
    <source>
        <dbReference type="EMBL" id="MDQ0341659.1"/>
    </source>
</evidence>
<feature type="compositionally biased region" description="Polar residues" evidence="1">
    <location>
        <begin position="64"/>
        <end position="75"/>
    </location>
</feature>
<name>A0ABU0CZV5_9BACI</name>
<dbReference type="Proteomes" id="UP001232343">
    <property type="component" value="Unassembled WGS sequence"/>
</dbReference>
<evidence type="ECO:0000256" key="1">
    <source>
        <dbReference type="SAM" id="MobiDB-lite"/>
    </source>
</evidence>
<feature type="compositionally biased region" description="Basic and acidic residues" evidence="1">
    <location>
        <begin position="44"/>
        <end position="58"/>
    </location>
</feature>
<protein>
    <submittedName>
        <fullName evidence="2">Uncharacterized protein</fullName>
    </submittedName>
</protein>
<keyword evidence="3" id="KW-1185">Reference proteome</keyword>
<dbReference type="RefSeq" id="WP_244679892.1">
    <property type="nucleotide sequence ID" value="NZ_JALIRM010000001.1"/>
</dbReference>
<accession>A0ABU0CZV5</accession>